<dbReference type="RefSeq" id="WP_012875295.1">
    <property type="nucleotide sequence ID" value="NC_013525.1"/>
</dbReference>
<evidence type="ECO:0000313" key="2">
    <source>
        <dbReference type="EMBL" id="ACZ42260.1"/>
    </source>
</evidence>
<keyword evidence="2" id="KW-0808">Transferase</keyword>
<proteinExistence type="predicted"/>
<dbReference type="STRING" id="525904.Tter_1353"/>
<feature type="domain" description="N-acetyltransferase" evidence="1">
    <location>
        <begin position="49"/>
        <end position="184"/>
    </location>
</feature>
<dbReference type="InterPro" id="IPR016181">
    <property type="entry name" value="Acyl_CoA_acyltransferase"/>
</dbReference>
<dbReference type="Gene3D" id="3.40.630.30">
    <property type="match status" value="1"/>
</dbReference>
<dbReference type="EMBL" id="CP001825">
    <property type="protein sequence ID" value="ACZ42260.1"/>
    <property type="molecule type" value="Genomic_DNA"/>
</dbReference>
<dbReference type="InterPro" id="IPR000182">
    <property type="entry name" value="GNAT_dom"/>
</dbReference>
<dbReference type="Pfam" id="PF00583">
    <property type="entry name" value="Acetyltransf_1"/>
    <property type="match status" value="1"/>
</dbReference>
<dbReference type="GO" id="GO:0016747">
    <property type="term" value="F:acyltransferase activity, transferring groups other than amino-acyl groups"/>
    <property type="evidence" value="ECO:0007669"/>
    <property type="project" value="InterPro"/>
</dbReference>
<evidence type="ECO:0000259" key="1">
    <source>
        <dbReference type="PROSITE" id="PS51186"/>
    </source>
</evidence>
<dbReference type="PROSITE" id="PS51186">
    <property type="entry name" value="GNAT"/>
    <property type="match status" value="1"/>
</dbReference>
<dbReference type="AlphaFoldDB" id="D1CBU5"/>
<protein>
    <submittedName>
        <fullName evidence="2">GCN5-related N-acetyltransferase</fullName>
    </submittedName>
</protein>
<dbReference type="CDD" id="cd04301">
    <property type="entry name" value="NAT_SF"/>
    <property type="match status" value="1"/>
</dbReference>
<dbReference type="KEGG" id="ttr:Tter_1353"/>
<keyword evidence="3" id="KW-1185">Reference proteome</keyword>
<dbReference type="HOGENOM" id="CLU_1453778_0_0_0"/>
<dbReference type="eggNOG" id="COG0456">
    <property type="taxonomic scope" value="Bacteria"/>
</dbReference>
<organism evidence="2 3">
    <name type="scientific">Thermobaculum terrenum (strain ATCC BAA-798 / CCMEE 7001 / YNP1)</name>
    <dbReference type="NCBI Taxonomy" id="525904"/>
    <lineage>
        <taxon>Bacteria</taxon>
        <taxon>Bacillati</taxon>
        <taxon>Chloroflexota</taxon>
        <taxon>Chloroflexia</taxon>
        <taxon>Candidatus Thermobaculales</taxon>
        <taxon>Candidatus Thermobaculaceae</taxon>
        <taxon>Thermobaculum</taxon>
    </lineage>
</organism>
<gene>
    <name evidence="2" type="ordered locus">Tter_1353</name>
</gene>
<evidence type="ECO:0000313" key="3">
    <source>
        <dbReference type="Proteomes" id="UP000000323"/>
    </source>
</evidence>
<name>D1CBU5_THET1</name>
<accession>D1CBU5</accession>
<dbReference type="SUPFAM" id="SSF55729">
    <property type="entry name" value="Acyl-CoA N-acyltransferases (Nat)"/>
    <property type="match status" value="1"/>
</dbReference>
<dbReference type="Proteomes" id="UP000000323">
    <property type="component" value="Chromosome 1"/>
</dbReference>
<reference evidence="3" key="1">
    <citation type="journal article" date="2010" name="Stand. Genomic Sci.">
        <title>Complete genome sequence of 'Thermobaculum terrenum' type strain (YNP1).</title>
        <authorList>
            <person name="Kiss H."/>
            <person name="Cleland D."/>
            <person name="Lapidus A."/>
            <person name="Lucas S."/>
            <person name="Glavina Del Rio T."/>
            <person name="Nolan M."/>
            <person name="Tice H."/>
            <person name="Han C."/>
            <person name="Goodwin L."/>
            <person name="Pitluck S."/>
            <person name="Liolios K."/>
            <person name="Ivanova N."/>
            <person name="Mavromatis K."/>
            <person name="Ovchinnikova G."/>
            <person name="Pati A."/>
            <person name="Chen A."/>
            <person name="Palaniappan K."/>
            <person name="Land M."/>
            <person name="Hauser L."/>
            <person name="Chang Y."/>
            <person name="Jeffries C."/>
            <person name="Lu M."/>
            <person name="Brettin T."/>
            <person name="Detter J."/>
            <person name="Goker M."/>
            <person name="Tindall B."/>
            <person name="Beck B."/>
            <person name="McDermott T."/>
            <person name="Woyke T."/>
            <person name="Bristow J."/>
            <person name="Eisen J."/>
            <person name="Markowitz V."/>
            <person name="Hugenholtz P."/>
            <person name="Kyrpides N."/>
            <person name="Klenk H."/>
            <person name="Cheng J."/>
        </authorList>
    </citation>
    <scope>NUCLEOTIDE SEQUENCE [LARGE SCALE GENOMIC DNA]</scope>
    <source>
        <strain evidence="3">ATCC BAA-798 / YNP1</strain>
    </source>
</reference>
<dbReference type="OrthoDB" id="529907at2"/>
<sequence length="186" mass="20911">MGTDVSNIMIRAGRLSDIALCERLDASFTTDLVWQIALDSYGIGSEEDISLRLLTARLPRPRAITDPPIPSHLESKWDRLGLFLVAEIDKLVGFLCASIEEQYLRIEQIVVDKPFRRLGIGNSLMGATISWARENHMKAITCTISTKNYPGITFFRSQGFHICGYNEKHFTSGDIAIYMALELLDE</sequence>